<protein>
    <submittedName>
        <fullName evidence="1">Uncharacterized protein</fullName>
    </submittedName>
</protein>
<reference evidence="1" key="1">
    <citation type="submission" date="2023-10" db="EMBL/GenBank/DDBJ databases">
        <title>Chromosome-level genome of the transformable northern wattle, Acacia crassicarpa.</title>
        <authorList>
            <person name="Massaro I."/>
            <person name="Sinha N.R."/>
            <person name="Poethig S."/>
            <person name="Leichty A.R."/>
        </authorList>
    </citation>
    <scope>NUCLEOTIDE SEQUENCE</scope>
    <source>
        <strain evidence="1">Acra3RX</strain>
        <tissue evidence="1">Leaf</tissue>
    </source>
</reference>
<evidence type="ECO:0000313" key="1">
    <source>
        <dbReference type="EMBL" id="KAK4270058.1"/>
    </source>
</evidence>
<dbReference type="Proteomes" id="UP001293593">
    <property type="component" value="Unassembled WGS sequence"/>
</dbReference>
<organism evidence="1 2">
    <name type="scientific">Acacia crassicarpa</name>
    <name type="common">northern wattle</name>
    <dbReference type="NCBI Taxonomy" id="499986"/>
    <lineage>
        <taxon>Eukaryota</taxon>
        <taxon>Viridiplantae</taxon>
        <taxon>Streptophyta</taxon>
        <taxon>Embryophyta</taxon>
        <taxon>Tracheophyta</taxon>
        <taxon>Spermatophyta</taxon>
        <taxon>Magnoliopsida</taxon>
        <taxon>eudicotyledons</taxon>
        <taxon>Gunneridae</taxon>
        <taxon>Pentapetalae</taxon>
        <taxon>rosids</taxon>
        <taxon>fabids</taxon>
        <taxon>Fabales</taxon>
        <taxon>Fabaceae</taxon>
        <taxon>Caesalpinioideae</taxon>
        <taxon>mimosoid clade</taxon>
        <taxon>Acacieae</taxon>
        <taxon>Acacia</taxon>
    </lineage>
</organism>
<evidence type="ECO:0000313" key="2">
    <source>
        <dbReference type="Proteomes" id="UP001293593"/>
    </source>
</evidence>
<dbReference type="AlphaFoldDB" id="A0AAE1JKN4"/>
<proteinExistence type="predicted"/>
<keyword evidence="2" id="KW-1185">Reference proteome</keyword>
<dbReference type="EMBL" id="JAWXYG010000006">
    <property type="protein sequence ID" value="KAK4270058.1"/>
    <property type="molecule type" value="Genomic_DNA"/>
</dbReference>
<accession>A0AAE1JKN4</accession>
<gene>
    <name evidence="1" type="ORF">QN277_023143</name>
</gene>
<comment type="caution">
    <text evidence="1">The sequence shown here is derived from an EMBL/GenBank/DDBJ whole genome shotgun (WGS) entry which is preliminary data.</text>
</comment>
<name>A0AAE1JKN4_9FABA</name>
<sequence length="91" mass="10043">MDGLKNLVADNTANTQVQFSLARFRGLAQHGYVSLCGYEERTQDVFLSLVSSWMSRSNIPQSTIEEFVQSISSLVLSLGQNSGFHGISPFQ</sequence>